<comment type="caution">
    <text evidence="3">The sequence shown here is derived from an EMBL/GenBank/DDBJ whole genome shotgun (WGS) entry which is preliminary data.</text>
</comment>
<dbReference type="GO" id="GO:0016740">
    <property type="term" value="F:transferase activity"/>
    <property type="evidence" value="ECO:0007669"/>
    <property type="project" value="UniProtKB-KW"/>
</dbReference>
<dbReference type="Pfam" id="PF04752">
    <property type="entry name" value="ChaC"/>
    <property type="match status" value="1"/>
</dbReference>
<sequence length="188" mass="21291">MHRHYFFGYGSLVNQRTHDYPDGRPARLHGWRRVWRGTPLAPQAFLSAHQTGDGVIDGLVAAVPDQDWTALDRREMGYRRHSLADDVVHDLHKDTRVQVYAVPAENQHAQDESPILLSYLDVVVQGFLHHFGQEGAAAFFDSTDGWARPVIDDRTAPLYPRHQTLDQAELAAVDRHLDRLGVTKVPKS</sequence>
<dbReference type="InterPro" id="IPR036568">
    <property type="entry name" value="GGCT-like_sf"/>
</dbReference>
<dbReference type="GO" id="GO:0006751">
    <property type="term" value="P:glutathione catabolic process"/>
    <property type="evidence" value="ECO:0007669"/>
    <property type="project" value="InterPro"/>
</dbReference>
<evidence type="ECO:0000256" key="2">
    <source>
        <dbReference type="ARBA" id="ARBA00023239"/>
    </source>
</evidence>
<proteinExistence type="predicted"/>
<organism evidence="3 4">
    <name type="scientific">Meridianimarinicoccus aquatilis</name>
    <dbReference type="NCBI Taxonomy" id="2552766"/>
    <lineage>
        <taxon>Bacteria</taxon>
        <taxon>Pseudomonadati</taxon>
        <taxon>Pseudomonadota</taxon>
        <taxon>Alphaproteobacteria</taxon>
        <taxon>Rhodobacterales</taxon>
        <taxon>Paracoccaceae</taxon>
        <taxon>Meridianimarinicoccus</taxon>
    </lineage>
</organism>
<dbReference type="CDD" id="cd06661">
    <property type="entry name" value="GGCT_like"/>
    <property type="match status" value="1"/>
</dbReference>
<dbReference type="AlphaFoldDB" id="A0A4R6B2U6"/>
<name>A0A4R6B2U6_9RHOB</name>
<dbReference type="SUPFAM" id="SSF110857">
    <property type="entry name" value="Gamma-glutamyl cyclotransferase-like"/>
    <property type="match status" value="1"/>
</dbReference>
<evidence type="ECO:0000256" key="1">
    <source>
        <dbReference type="ARBA" id="ARBA00012344"/>
    </source>
</evidence>
<dbReference type="Proteomes" id="UP000294562">
    <property type="component" value="Unassembled WGS sequence"/>
</dbReference>
<dbReference type="GO" id="GO:0061928">
    <property type="term" value="F:glutathione specific gamma-glutamylcyclotransferase activity"/>
    <property type="evidence" value="ECO:0007669"/>
    <property type="project" value="UniProtKB-EC"/>
</dbReference>
<evidence type="ECO:0000313" key="4">
    <source>
        <dbReference type="Proteomes" id="UP000294562"/>
    </source>
</evidence>
<protein>
    <recommendedName>
        <fullName evidence="1">glutathione-specific gamma-glutamylcyclotransferase</fullName>
        <ecNumber evidence="1">4.3.2.7</ecNumber>
    </recommendedName>
</protein>
<evidence type="ECO:0000313" key="3">
    <source>
        <dbReference type="EMBL" id="TDL91087.1"/>
    </source>
</evidence>
<dbReference type="Gene3D" id="3.10.490.10">
    <property type="entry name" value="Gamma-glutamyl cyclotransferase-like"/>
    <property type="match status" value="1"/>
</dbReference>
<dbReference type="InterPro" id="IPR006840">
    <property type="entry name" value="ChaC"/>
</dbReference>
<keyword evidence="4" id="KW-1185">Reference proteome</keyword>
<dbReference type="RefSeq" id="WP_133341241.1">
    <property type="nucleotide sequence ID" value="NZ_SMZO01000003.1"/>
</dbReference>
<dbReference type="InterPro" id="IPR013024">
    <property type="entry name" value="GGCT-like"/>
</dbReference>
<accession>A0A4R6B2U6</accession>
<reference evidence="3 4" key="1">
    <citation type="submission" date="2019-03" db="EMBL/GenBank/DDBJ databases">
        <title>Rhodobacteraceae bacterium SM1902, a new member of the family Rhodobacteraceae isolated from Yantai.</title>
        <authorList>
            <person name="Sun Y."/>
        </authorList>
    </citation>
    <scope>NUCLEOTIDE SEQUENCE [LARGE SCALE GENOMIC DNA]</scope>
    <source>
        <strain evidence="3 4">SM1902</strain>
    </source>
</reference>
<keyword evidence="2" id="KW-0456">Lyase</keyword>
<dbReference type="OrthoDB" id="5567366at2"/>
<keyword evidence="3" id="KW-0808">Transferase</keyword>
<dbReference type="EC" id="4.3.2.7" evidence="1"/>
<dbReference type="EMBL" id="SMZO01000003">
    <property type="protein sequence ID" value="TDL91087.1"/>
    <property type="molecule type" value="Genomic_DNA"/>
</dbReference>
<gene>
    <name evidence="3" type="ORF">E2L05_02080</name>
</gene>